<keyword evidence="5" id="KW-0819">tRNA processing</keyword>
<evidence type="ECO:0000256" key="10">
    <source>
        <dbReference type="ARBA" id="ARBA00022833"/>
    </source>
</evidence>
<keyword evidence="7" id="KW-0479">Metal-binding</keyword>
<dbReference type="GO" id="GO:0042781">
    <property type="term" value="F:3'-tRNA processing endoribonuclease activity"/>
    <property type="evidence" value="ECO:0007669"/>
    <property type="project" value="UniProtKB-EC"/>
</dbReference>
<dbReference type="OMA" id="HIFITHR"/>
<keyword evidence="14" id="KW-1185">Reference proteome</keyword>
<dbReference type="GO" id="GO:0005739">
    <property type="term" value="C:mitochondrion"/>
    <property type="evidence" value="ECO:0007669"/>
    <property type="project" value="TreeGrafter"/>
</dbReference>
<dbReference type="STRING" id="407821.A0A087UT01"/>
<evidence type="ECO:0000256" key="11">
    <source>
        <dbReference type="SAM" id="MobiDB-lite"/>
    </source>
</evidence>
<evidence type="ECO:0000256" key="9">
    <source>
        <dbReference type="ARBA" id="ARBA00022801"/>
    </source>
</evidence>
<dbReference type="PANTHER" id="PTHR12553:SF49">
    <property type="entry name" value="ZINC PHOSPHODIESTERASE ELAC PROTEIN 2"/>
    <property type="match status" value="1"/>
</dbReference>
<sequence length="282" mass="31816">MILTTAHLPTLKDVKSLIRISNIYQVCVLSGGFYGNNIRSKNMPKVKPNTAALRAVRMKEKTSAQSKNFGPPSEIYLCVLGNGSISSPRALYMFTDHGRYLFNCGEGTQRLAHEYKMKLAKLDHIFITHRSWENLGGLLGLSLTIQDIGVPEITLHGPPGIDLLYDATEKFVLTRDLKIVKRNHNEKPYSDSCLEIQYIPIYKPSNNQKMLSSSSESDSSDGHKRLKKLKSTEVSSDSDLNEFESPSRKRKKLRLSRYKAYPDMTMAYVCKGHSKPGHLLIH</sequence>
<feature type="region of interest" description="Disordered" evidence="11">
    <location>
        <begin position="207"/>
        <end position="248"/>
    </location>
</feature>
<keyword evidence="10" id="KW-0862">Zinc</keyword>
<dbReference type="InterPro" id="IPR047151">
    <property type="entry name" value="RNZ2-like"/>
</dbReference>
<keyword evidence="6" id="KW-0540">Nuclease</keyword>
<dbReference type="InterPro" id="IPR036866">
    <property type="entry name" value="RibonucZ/Hydroxyglut_hydro"/>
</dbReference>
<dbReference type="Gene3D" id="3.60.15.10">
    <property type="entry name" value="Ribonuclease Z/Hydroxyacylglutathione hydrolase-like"/>
    <property type="match status" value="1"/>
</dbReference>
<evidence type="ECO:0000256" key="2">
    <source>
        <dbReference type="ARBA" id="ARBA00001947"/>
    </source>
</evidence>
<evidence type="ECO:0000256" key="6">
    <source>
        <dbReference type="ARBA" id="ARBA00022722"/>
    </source>
</evidence>
<dbReference type="InterPro" id="IPR027794">
    <property type="entry name" value="tRNase_Z_dom"/>
</dbReference>
<gene>
    <name evidence="13" type="ORF">X975_04947</name>
</gene>
<comment type="similarity">
    <text evidence="3">Belongs to the RNase Z family.</text>
</comment>
<feature type="non-terminal residue" evidence="13">
    <location>
        <position position="282"/>
    </location>
</feature>
<evidence type="ECO:0000313" key="14">
    <source>
        <dbReference type="Proteomes" id="UP000054359"/>
    </source>
</evidence>
<dbReference type="Pfam" id="PF13691">
    <property type="entry name" value="Lactamase_B_4"/>
    <property type="match status" value="1"/>
</dbReference>
<accession>A0A087UT01</accession>
<evidence type="ECO:0000256" key="8">
    <source>
        <dbReference type="ARBA" id="ARBA00022759"/>
    </source>
</evidence>
<dbReference type="PANTHER" id="PTHR12553">
    <property type="entry name" value="ZINC PHOSPHODIESTERASE ELAC PROTEIN 2"/>
    <property type="match status" value="1"/>
</dbReference>
<proteinExistence type="inferred from homology"/>
<evidence type="ECO:0000256" key="3">
    <source>
        <dbReference type="ARBA" id="ARBA00007823"/>
    </source>
</evidence>
<keyword evidence="9" id="KW-0378">Hydrolase</keyword>
<dbReference type="GO" id="GO:0046872">
    <property type="term" value="F:metal ion binding"/>
    <property type="evidence" value="ECO:0007669"/>
    <property type="project" value="UniProtKB-KW"/>
</dbReference>
<dbReference type="EC" id="3.1.26.11" evidence="4"/>
<evidence type="ECO:0000313" key="13">
    <source>
        <dbReference type="EMBL" id="KFM80490.1"/>
    </source>
</evidence>
<name>A0A087UT01_STEMI</name>
<keyword evidence="8" id="KW-0255">Endonuclease</keyword>
<feature type="domain" description="tRNase Z endonuclease" evidence="12">
    <location>
        <begin position="88"/>
        <end position="137"/>
    </location>
</feature>
<dbReference type="AlphaFoldDB" id="A0A087UT01"/>
<comment type="cofactor">
    <cofactor evidence="2">
        <name>Zn(2+)</name>
        <dbReference type="ChEBI" id="CHEBI:29105"/>
    </cofactor>
</comment>
<organism evidence="13 14">
    <name type="scientific">Stegodyphus mimosarum</name>
    <name type="common">African social velvet spider</name>
    <dbReference type="NCBI Taxonomy" id="407821"/>
    <lineage>
        <taxon>Eukaryota</taxon>
        <taxon>Metazoa</taxon>
        <taxon>Ecdysozoa</taxon>
        <taxon>Arthropoda</taxon>
        <taxon>Chelicerata</taxon>
        <taxon>Arachnida</taxon>
        <taxon>Araneae</taxon>
        <taxon>Araneomorphae</taxon>
        <taxon>Entelegynae</taxon>
        <taxon>Eresoidea</taxon>
        <taxon>Eresidae</taxon>
        <taxon>Stegodyphus</taxon>
    </lineage>
</organism>
<dbReference type="GO" id="GO:1990180">
    <property type="term" value="P:mitochondrial tRNA 3'-end processing"/>
    <property type="evidence" value="ECO:0007669"/>
    <property type="project" value="TreeGrafter"/>
</dbReference>
<dbReference type="EMBL" id="KK121456">
    <property type="protein sequence ID" value="KFM80490.1"/>
    <property type="molecule type" value="Genomic_DNA"/>
</dbReference>
<evidence type="ECO:0000256" key="7">
    <source>
        <dbReference type="ARBA" id="ARBA00022723"/>
    </source>
</evidence>
<dbReference type="OrthoDB" id="527344at2759"/>
<evidence type="ECO:0000256" key="5">
    <source>
        <dbReference type="ARBA" id="ARBA00022694"/>
    </source>
</evidence>
<dbReference type="SUPFAM" id="SSF56281">
    <property type="entry name" value="Metallo-hydrolase/oxidoreductase"/>
    <property type="match status" value="1"/>
</dbReference>
<evidence type="ECO:0000259" key="12">
    <source>
        <dbReference type="Pfam" id="PF13691"/>
    </source>
</evidence>
<evidence type="ECO:0000256" key="1">
    <source>
        <dbReference type="ARBA" id="ARBA00000402"/>
    </source>
</evidence>
<dbReference type="Proteomes" id="UP000054359">
    <property type="component" value="Unassembled WGS sequence"/>
</dbReference>
<reference evidence="13 14" key="1">
    <citation type="submission" date="2013-11" db="EMBL/GenBank/DDBJ databases">
        <title>Genome sequencing of Stegodyphus mimosarum.</title>
        <authorList>
            <person name="Bechsgaard J."/>
        </authorList>
    </citation>
    <scope>NUCLEOTIDE SEQUENCE [LARGE SCALE GENOMIC DNA]</scope>
</reference>
<evidence type="ECO:0000256" key="4">
    <source>
        <dbReference type="ARBA" id="ARBA00012477"/>
    </source>
</evidence>
<comment type="catalytic activity">
    <reaction evidence="1">
        <text>Endonucleolytic cleavage of RNA, removing extra 3' nucleotides from tRNA precursor, generating 3' termini of tRNAs. A 3'-hydroxy group is left at the tRNA terminus and a 5'-phosphoryl group is left at the trailer molecule.</text>
        <dbReference type="EC" id="3.1.26.11"/>
    </reaction>
</comment>
<protein>
    <recommendedName>
        <fullName evidence="4">ribonuclease Z</fullName>
        <ecNumber evidence="4">3.1.26.11</ecNumber>
    </recommendedName>
</protein>